<gene>
    <name evidence="9" type="ORF">N5P18_09145</name>
</gene>
<keyword evidence="7" id="KW-0812">Transmembrane</keyword>
<dbReference type="Gene3D" id="3.30.2010.10">
    <property type="entry name" value="Metalloproteases ('zincins'), catalytic domain"/>
    <property type="match status" value="1"/>
</dbReference>
<organism evidence="9 10">
    <name type="scientific">Janibacter terrae</name>
    <dbReference type="NCBI Taxonomy" id="103817"/>
    <lineage>
        <taxon>Bacteria</taxon>
        <taxon>Bacillati</taxon>
        <taxon>Actinomycetota</taxon>
        <taxon>Actinomycetes</taxon>
        <taxon>Micrococcales</taxon>
        <taxon>Intrasporangiaceae</taxon>
        <taxon>Janibacter</taxon>
    </lineage>
</organism>
<dbReference type="Proteomes" id="UP001381003">
    <property type="component" value="Chromosome"/>
</dbReference>
<keyword evidence="1 6" id="KW-0645">Protease</keyword>
<evidence type="ECO:0000313" key="9">
    <source>
        <dbReference type="EMBL" id="WWF03878.1"/>
    </source>
</evidence>
<evidence type="ECO:0000256" key="2">
    <source>
        <dbReference type="ARBA" id="ARBA00022723"/>
    </source>
</evidence>
<proteinExistence type="inferred from homology"/>
<sequence length="285" mass="29834">MIAALLLLCAAALLTAPRLLVRIERLRRSPRAALLVWQSLSLSAVLCLLTAAPVAWLRPHPLPTVPGVVVLVVATIASTGVLVRLLGNGHSVGTRIRAARAAHRQLVDIVGRHEGDHTRVLPSHRLSAYCVPGAGSRLVITEAALAALPDDQLTAVVSHEEAHLRERHDLVLEFFTVLHTATPAWLRTDAALREVALLVEVLADRAAREEAGEVALGRAILSLAEAAGAGEPGVLGVSAGAGAAATRIRLLVADDPAPWQTFVLYGICVAAFVLPAGLATTVAVS</sequence>
<feature type="transmembrane region" description="Helical" evidence="7">
    <location>
        <begin position="262"/>
        <end position="284"/>
    </location>
</feature>
<evidence type="ECO:0000256" key="7">
    <source>
        <dbReference type="SAM" id="Phobius"/>
    </source>
</evidence>
<feature type="transmembrane region" description="Helical" evidence="7">
    <location>
        <begin position="68"/>
        <end position="87"/>
    </location>
</feature>
<accession>A0ABZ2FBG7</accession>
<protein>
    <submittedName>
        <fullName evidence="9">M56 family metallopeptidase</fullName>
    </submittedName>
</protein>
<keyword evidence="10" id="KW-1185">Reference proteome</keyword>
<keyword evidence="2" id="KW-0479">Metal-binding</keyword>
<evidence type="ECO:0000256" key="5">
    <source>
        <dbReference type="ARBA" id="ARBA00023049"/>
    </source>
</evidence>
<dbReference type="EMBL" id="CP104874">
    <property type="protein sequence ID" value="WWF03878.1"/>
    <property type="molecule type" value="Genomic_DNA"/>
</dbReference>
<keyword evidence="7" id="KW-0472">Membrane</keyword>
<keyword evidence="3 6" id="KW-0378">Hydrolase</keyword>
<dbReference type="InterPro" id="IPR052173">
    <property type="entry name" value="Beta-lactam_resp_regulator"/>
</dbReference>
<evidence type="ECO:0000256" key="6">
    <source>
        <dbReference type="RuleBase" id="RU003983"/>
    </source>
</evidence>
<evidence type="ECO:0000256" key="4">
    <source>
        <dbReference type="ARBA" id="ARBA00022833"/>
    </source>
</evidence>
<comment type="cofactor">
    <cofactor evidence="6">
        <name>Zn(2+)</name>
        <dbReference type="ChEBI" id="CHEBI:29105"/>
    </cofactor>
    <text evidence="6">Binds 1 zinc ion per subunit.</text>
</comment>
<dbReference type="Pfam" id="PF01435">
    <property type="entry name" value="Peptidase_M48"/>
    <property type="match status" value="1"/>
</dbReference>
<keyword evidence="7" id="KW-1133">Transmembrane helix</keyword>
<dbReference type="CDD" id="cd07326">
    <property type="entry name" value="M56_BlaR1_MecR1_like"/>
    <property type="match status" value="1"/>
</dbReference>
<feature type="transmembrane region" description="Helical" evidence="7">
    <location>
        <begin position="32"/>
        <end position="56"/>
    </location>
</feature>
<keyword evidence="5 6" id="KW-0482">Metalloprotease</keyword>
<evidence type="ECO:0000256" key="3">
    <source>
        <dbReference type="ARBA" id="ARBA00022801"/>
    </source>
</evidence>
<dbReference type="RefSeq" id="WP_338537487.1">
    <property type="nucleotide sequence ID" value="NZ_CP104874.1"/>
</dbReference>
<evidence type="ECO:0000259" key="8">
    <source>
        <dbReference type="Pfam" id="PF01435"/>
    </source>
</evidence>
<dbReference type="PANTHER" id="PTHR34978:SF3">
    <property type="entry name" value="SLR0241 PROTEIN"/>
    <property type="match status" value="1"/>
</dbReference>
<reference evidence="9 10" key="1">
    <citation type="submission" date="2022-09" db="EMBL/GenBank/DDBJ databases">
        <title>Complete genome sequence of Janibacter terrae strain COS04-44, PCL-degrading bacteria isolated from oil spilled coast.</title>
        <authorList>
            <person name="Park H."/>
            <person name="Kim J.Y."/>
            <person name="An S.H."/>
            <person name="Lee C.M."/>
            <person name="Weon H.-Y."/>
        </authorList>
    </citation>
    <scope>NUCLEOTIDE SEQUENCE [LARGE SCALE GENOMIC DNA]</scope>
    <source>
        <strain evidence="9 10">COS04-44</strain>
    </source>
</reference>
<name>A0ABZ2FBG7_9MICO</name>
<feature type="domain" description="Peptidase M48" evidence="8">
    <location>
        <begin position="120"/>
        <end position="175"/>
    </location>
</feature>
<keyword evidence="4 6" id="KW-0862">Zinc</keyword>
<dbReference type="PANTHER" id="PTHR34978">
    <property type="entry name" value="POSSIBLE SENSOR-TRANSDUCER PROTEIN BLAR"/>
    <property type="match status" value="1"/>
</dbReference>
<evidence type="ECO:0000313" key="10">
    <source>
        <dbReference type="Proteomes" id="UP001381003"/>
    </source>
</evidence>
<evidence type="ECO:0000256" key="1">
    <source>
        <dbReference type="ARBA" id="ARBA00022670"/>
    </source>
</evidence>
<comment type="similarity">
    <text evidence="6">Belongs to the peptidase M48 family.</text>
</comment>
<dbReference type="InterPro" id="IPR001915">
    <property type="entry name" value="Peptidase_M48"/>
</dbReference>